<dbReference type="PANTHER" id="PTHR43493">
    <property type="entry name" value="DNA GYRASE/TOPOISOMERASE SUBUNIT A"/>
    <property type="match status" value="1"/>
</dbReference>
<dbReference type="SUPFAM" id="SSF56719">
    <property type="entry name" value="Type II DNA topoisomerase"/>
    <property type="match status" value="1"/>
</dbReference>
<evidence type="ECO:0000256" key="1">
    <source>
        <dbReference type="ARBA" id="ARBA00000185"/>
    </source>
</evidence>
<dbReference type="PANTHER" id="PTHR43493:SF5">
    <property type="entry name" value="DNA GYRASE SUBUNIT A, CHLOROPLASTIC_MITOCHONDRIAL"/>
    <property type="match status" value="1"/>
</dbReference>
<dbReference type="GO" id="GO:0003677">
    <property type="term" value="F:DNA binding"/>
    <property type="evidence" value="ECO:0007669"/>
    <property type="project" value="UniProtKB-UniRule"/>
</dbReference>
<dbReference type="Pfam" id="PF00521">
    <property type="entry name" value="DNA_topoisoIV"/>
    <property type="match status" value="1"/>
</dbReference>
<dbReference type="InterPro" id="IPR013757">
    <property type="entry name" value="Topo_IIA_A_a_sf"/>
</dbReference>
<keyword evidence="2" id="KW-0238">DNA-binding</keyword>
<organism evidence="4 5">
    <name type="scientific">Bacillus safensis</name>
    <dbReference type="NCBI Taxonomy" id="561879"/>
    <lineage>
        <taxon>Bacteria</taxon>
        <taxon>Bacillati</taxon>
        <taxon>Bacillota</taxon>
        <taxon>Bacilli</taxon>
        <taxon>Bacillales</taxon>
        <taxon>Bacillaceae</taxon>
        <taxon>Bacillus</taxon>
    </lineage>
</organism>
<comment type="caution">
    <text evidence="2">Lacks conserved residue(s) required for the propagation of feature annotation.</text>
</comment>
<dbReference type="Gene3D" id="1.10.268.10">
    <property type="entry name" value="Topoisomerase, domain 3"/>
    <property type="match status" value="1"/>
</dbReference>
<dbReference type="GO" id="GO:0006265">
    <property type="term" value="P:DNA topological change"/>
    <property type="evidence" value="ECO:0007669"/>
    <property type="project" value="InterPro"/>
</dbReference>
<dbReference type="AlphaFoldDB" id="A0A5S9LY91"/>
<sequence length="65" mass="7390">MIIRRRTAYELRKAEARAHILEGLRIALDHLDEVIALIRSSQTAEIARNGLMENYSLKKTSTGHS</sequence>
<dbReference type="InterPro" id="IPR002205">
    <property type="entry name" value="Topo_IIA_dom_A"/>
</dbReference>
<dbReference type="InterPro" id="IPR050220">
    <property type="entry name" value="Type_II_DNA_Topoisomerases"/>
</dbReference>
<evidence type="ECO:0000313" key="5">
    <source>
        <dbReference type="Proteomes" id="UP000464658"/>
    </source>
</evidence>
<proteinExistence type="predicted"/>
<dbReference type="Proteomes" id="UP000464658">
    <property type="component" value="Chromosome"/>
</dbReference>
<dbReference type="GO" id="GO:0034335">
    <property type="term" value="F:DNA negative supercoiling activity"/>
    <property type="evidence" value="ECO:0007669"/>
    <property type="project" value="UniProtKB-ARBA"/>
</dbReference>
<dbReference type="GO" id="GO:0005737">
    <property type="term" value="C:cytoplasm"/>
    <property type="evidence" value="ECO:0007669"/>
    <property type="project" value="TreeGrafter"/>
</dbReference>
<dbReference type="GO" id="GO:0005524">
    <property type="term" value="F:ATP binding"/>
    <property type="evidence" value="ECO:0007669"/>
    <property type="project" value="InterPro"/>
</dbReference>
<name>A0A5S9LY91_BACIA</name>
<gene>
    <name evidence="4" type="ORF">BsIDN1_00150</name>
</gene>
<dbReference type="InterPro" id="IPR013760">
    <property type="entry name" value="Topo_IIA-like_dom_sf"/>
</dbReference>
<dbReference type="EMBL" id="AP021906">
    <property type="protein sequence ID" value="BBP86397.1"/>
    <property type="molecule type" value="Genomic_DNA"/>
</dbReference>
<evidence type="ECO:0000256" key="2">
    <source>
        <dbReference type="PROSITE-ProRule" id="PRU01384"/>
    </source>
</evidence>
<dbReference type="GO" id="GO:0009330">
    <property type="term" value="C:DNA topoisomerase type II (double strand cut, ATP-hydrolyzing) complex"/>
    <property type="evidence" value="ECO:0007669"/>
    <property type="project" value="TreeGrafter"/>
</dbReference>
<dbReference type="PROSITE" id="PS52040">
    <property type="entry name" value="TOPO_IIA"/>
    <property type="match status" value="1"/>
</dbReference>
<evidence type="ECO:0000259" key="3">
    <source>
        <dbReference type="PROSITE" id="PS52040"/>
    </source>
</evidence>
<reference evidence="4 5" key="1">
    <citation type="submission" date="2019-12" db="EMBL/GenBank/DDBJ databases">
        <title>Full genome sequence of a Bacillus safensis strain isolated from commercially available natto in Indonesia.</title>
        <authorList>
            <person name="Yoshida M."/>
            <person name="Uomi M."/>
            <person name="Waturangi D."/>
            <person name="Ekaputri J.J."/>
            <person name="Setiamarga D.H.E."/>
        </authorList>
    </citation>
    <scope>NUCLEOTIDE SEQUENCE [LARGE SCALE GENOMIC DNA]</scope>
    <source>
        <strain evidence="4 5">IDN1</strain>
    </source>
</reference>
<accession>A0A5S9LY91</accession>
<feature type="domain" description="Topo IIA-type catalytic" evidence="3">
    <location>
        <begin position="1"/>
        <end position="65"/>
    </location>
</feature>
<comment type="catalytic activity">
    <reaction evidence="1">
        <text>ATP-dependent breakage, passage and rejoining of double-stranded DNA.</text>
        <dbReference type="EC" id="5.6.2.2"/>
    </reaction>
</comment>
<evidence type="ECO:0000313" key="4">
    <source>
        <dbReference type="EMBL" id="BBP86397.1"/>
    </source>
</evidence>
<protein>
    <recommendedName>
        <fullName evidence="3">Topo IIA-type catalytic domain-containing protein</fullName>
    </recommendedName>
</protein>